<gene>
    <name evidence="2" type="ORF">HNAJ_LOCUS11891</name>
</gene>
<feature type="domain" description="Serpin" evidence="1">
    <location>
        <begin position="117"/>
        <end position="168"/>
    </location>
</feature>
<dbReference type="InterPro" id="IPR036186">
    <property type="entry name" value="Serpin_sf"/>
</dbReference>
<evidence type="ECO:0000313" key="3">
    <source>
        <dbReference type="Proteomes" id="UP000278807"/>
    </source>
</evidence>
<dbReference type="InterPro" id="IPR023795">
    <property type="entry name" value="Serpin_CS"/>
</dbReference>
<dbReference type="InterPro" id="IPR042185">
    <property type="entry name" value="Serpin_sf_2"/>
</dbReference>
<dbReference type="InterPro" id="IPR023796">
    <property type="entry name" value="Serpin_dom"/>
</dbReference>
<dbReference type="EMBL" id="UZAE01013862">
    <property type="protein sequence ID" value="VDO11626.1"/>
    <property type="molecule type" value="Genomic_DNA"/>
</dbReference>
<dbReference type="OrthoDB" id="671595at2759"/>
<dbReference type="Pfam" id="PF00079">
    <property type="entry name" value="Serpin"/>
    <property type="match status" value="1"/>
</dbReference>
<proteinExistence type="predicted"/>
<dbReference type="AlphaFoldDB" id="A0A0R3TVP4"/>
<accession>A0A0R3TVP4</accession>
<reference evidence="4" key="1">
    <citation type="submission" date="2017-02" db="UniProtKB">
        <authorList>
            <consortium name="WormBaseParasite"/>
        </authorList>
    </citation>
    <scope>IDENTIFICATION</scope>
</reference>
<evidence type="ECO:0000313" key="2">
    <source>
        <dbReference type="EMBL" id="VDO11626.1"/>
    </source>
</evidence>
<dbReference type="Proteomes" id="UP000278807">
    <property type="component" value="Unassembled WGS sequence"/>
</dbReference>
<evidence type="ECO:0000313" key="4">
    <source>
        <dbReference type="WBParaSite" id="HNAJ_0001190201-mRNA-1"/>
    </source>
</evidence>
<dbReference type="Gene3D" id="2.30.39.10">
    <property type="entry name" value="Alpha-1-antitrypsin, domain 1"/>
    <property type="match status" value="1"/>
</dbReference>
<evidence type="ECO:0000259" key="1">
    <source>
        <dbReference type="Pfam" id="PF00079"/>
    </source>
</evidence>
<reference evidence="2 3" key="2">
    <citation type="submission" date="2018-11" db="EMBL/GenBank/DDBJ databases">
        <authorList>
            <consortium name="Pathogen Informatics"/>
        </authorList>
    </citation>
    <scope>NUCLEOTIDE SEQUENCE [LARGE SCALE GENOMIC DNA]</scope>
</reference>
<protein>
    <submittedName>
        <fullName evidence="4">SERPIN domain-containing protein</fullName>
    </submittedName>
</protein>
<dbReference type="WBParaSite" id="HNAJ_0001190201-mRNA-1">
    <property type="protein sequence ID" value="HNAJ_0001190201-mRNA-1"/>
    <property type="gene ID" value="HNAJ_0001190201"/>
</dbReference>
<dbReference type="SUPFAM" id="SSF56574">
    <property type="entry name" value="Serpins"/>
    <property type="match status" value="1"/>
</dbReference>
<keyword evidence="3" id="KW-1185">Reference proteome</keyword>
<organism evidence="4">
    <name type="scientific">Rodentolepis nana</name>
    <name type="common">Dwarf tapeworm</name>
    <name type="synonym">Hymenolepis nana</name>
    <dbReference type="NCBI Taxonomy" id="102285"/>
    <lineage>
        <taxon>Eukaryota</taxon>
        <taxon>Metazoa</taxon>
        <taxon>Spiralia</taxon>
        <taxon>Lophotrochozoa</taxon>
        <taxon>Platyhelminthes</taxon>
        <taxon>Cestoda</taxon>
        <taxon>Eucestoda</taxon>
        <taxon>Cyclophyllidea</taxon>
        <taxon>Hymenolepididae</taxon>
        <taxon>Rodentolepis</taxon>
    </lineage>
</organism>
<name>A0A0R3TVP4_RODNA</name>
<sequence length="171" mass="18913">MFGPDCRNFSTNHQSIVTARSLFEQYPQYSSPEHGRSVPPLVILRVEPLPLSSLGAKDPEVNTMEASLTPTMFVTHERTSKYEAFMSREHGSNLPSHLFQLIAAQRKLTLLSSHQKAMNEEGAEAATATGISIVTKTRVPCIDADHPFLFFIVTDNGFPVFVGHVINPMEG</sequence>
<dbReference type="PROSITE" id="PS00284">
    <property type="entry name" value="SERPIN"/>
    <property type="match status" value="1"/>
</dbReference>